<evidence type="ECO:0000313" key="4">
    <source>
        <dbReference type="Proteomes" id="UP001501371"/>
    </source>
</evidence>
<sequence>MERGSVPTAVALFPADLSRPPRSWAERTYAVTRYTHLPRGGHFAAHEEPGLLAQDITEFFRARRSPPLPPSP</sequence>
<evidence type="ECO:0000256" key="1">
    <source>
        <dbReference type="ARBA" id="ARBA00010088"/>
    </source>
</evidence>
<comment type="similarity">
    <text evidence="1">Belongs to the peptidase S33 family.</text>
</comment>
<name>A0ABP4FP79_9ACTN</name>
<dbReference type="Proteomes" id="UP001501371">
    <property type="component" value="Unassembled WGS sequence"/>
</dbReference>
<comment type="caution">
    <text evidence="3">The sequence shown here is derived from an EMBL/GenBank/DDBJ whole genome shotgun (WGS) entry which is preliminary data.</text>
</comment>
<dbReference type="SUPFAM" id="SSF53474">
    <property type="entry name" value="alpha/beta-Hydrolases"/>
    <property type="match status" value="1"/>
</dbReference>
<accession>A0ABP4FP79</accession>
<evidence type="ECO:0000256" key="2">
    <source>
        <dbReference type="ARBA" id="ARBA00022801"/>
    </source>
</evidence>
<evidence type="ECO:0000313" key="3">
    <source>
        <dbReference type="EMBL" id="GAA1183004.1"/>
    </source>
</evidence>
<dbReference type="PANTHER" id="PTHR21661">
    <property type="entry name" value="EPOXIDE HYDROLASE 1-RELATED"/>
    <property type="match status" value="1"/>
</dbReference>
<dbReference type="RefSeq" id="WP_344279736.1">
    <property type="nucleotide sequence ID" value="NZ_BAAAKV010000043.1"/>
</dbReference>
<keyword evidence="2" id="KW-0378">Hydrolase</keyword>
<dbReference type="PRINTS" id="PR00412">
    <property type="entry name" value="EPOXHYDRLASE"/>
</dbReference>
<proteinExistence type="inferred from homology"/>
<reference evidence="4" key="1">
    <citation type="journal article" date="2019" name="Int. J. Syst. Evol. Microbiol.">
        <title>The Global Catalogue of Microorganisms (GCM) 10K type strain sequencing project: providing services to taxonomists for standard genome sequencing and annotation.</title>
        <authorList>
            <consortium name="The Broad Institute Genomics Platform"/>
            <consortium name="The Broad Institute Genome Sequencing Center for Infectious Disease"/>
            <person name="Wu L."/>
            <person name="Ma J."/>
        </authorList>
    </citation>
    <scope>NUCLEOTIDE SEQUENCE [LARGE SCALE GENOMIC DNA]</scope>
    <source>
        <strain evidence="4">JCM 12696</strain>
    </source>
</reference>
<dbReference type="EMBL" id="BAAAKV010000043">
    <property type="protein sequence ID" value="GAA1183004.1"/>
    <property type="molecule type" value="Genomic_DNA"/>
</dbReference>
<gene>
    <name evidence="3" type="ORF">GCM10009654_45450</name>
</gene>
<protein>
    <recommendedName>
        <fullName evidence="5">Epoxide hydrolase</fullName>
    </recommendedName>
</protein>
<keyword evidence="4" id="KW-1185">Reference proteome</keyword>
<dbReference type="Gene3D" id="3.40.50.1820">
    <property type="entry name" value="alpha/beta hydrolase"/>
    <property type="match status" value="1"/>
</dbReference>
<dbReference type="PANTHER" id="PTHR21661:SF35">
    <property type="entry name" value="EPOXIDE HYDROLASE"/>
    <property type="match status" value="1"/>
</dbReference>
<dbReference type="InterPro" id="IPR000639">
    <property type="entry name" value="Epox_hydrolase-like"/>
</dbReference>
<dbReference type="InterPro" id="IPR029058">
    <property type="entry name" value="AB_hydrolase_fold"/>
</dbReference>
<organism evidence="3 4">
    <name type="scientific">Streptomyces hebeiensis</name>
    <dbReference type="NCBI Taxonomy" id="229486"/>
    <lineage>
        <taxon>Bacteria</taxon>
        <taxon>Bacillati</taxon>
        <taxon>Actinomycetota</taxon>
        <taxon>Actinomycetes</taxon>
        <taxon>Kitasatosporales</taxon>
        <taxon>Streptomycetaceae</taxon>
        <taxon>Streptomyces</taxon>
    </lineage>
</organism>
<evidence type="ECO:0008006" key="5">
    <source>
        <dbReference type="Google" id="ProtNLM"/>
    </source>
</evidence>